<gene>
    <name evidence="1" type="ORF">SBAD_LOCUS776</name>
</gene>
<dbReference type="OrthoDB" id="5376590at2759"/>
<dbReference type="Gene3D" id="3.50.50.100">
    <property type="match status" value="2"/>
</dbReference>
<proteinExistence type="predicted"/>
<reference evidence="1 2" key="2">
    <citation type="submission" date="2018-11" db="EMBL/GenBank/DDBJ databases">
        <authorList>
            <consortium name="Pathogen Informatics"/>
        </authorList>
    </citation>
    <scope>NUCLEOTIDE SEQUENCE [LARGE SCALE GENOMIC DNA]</scope>
</reference>
<keyword evidence="2" id="KW-1185">Reference proteome</keyword>
<protein>
    <submittedName>
        <fullName evidence="3">Pyr_redox_2 domain-containing protein</fullName>
    </submittedName>
</protein>
<organism evidence="3">
    <name type="scientific">Soboliphyme baturini</name>
    <dbReference type="NCBI Taxonomy" id="241478"/>
    <lineage>
        <taxon>Eukaryota</taxon>
        <taxon>Metazoa</taxon>
        <taxon>Ecdysozoa</taxon>
        <taxon>Nematoda</taxon>
        <taxon>Enoplea</taxon>
        <taxon>Dorylaimia</taxon>
        <taxon>Dioctophymatida</taxon>
        <taxon>Dioctophymatoidea</taxon>
        <taxon>Soboliphymatidae</taxon>
        <taxon>Soboliphyme</taxon>
    </lineage>
</organism>
<evidence type="ECO:0000313" key="1">
    <source>
        <dbReference type="EMBL" id="VDO92068.1"/>
    </source>
</evidence>
<dbReference type="EMBL" id="UZAM01006622">
    <property type="protein sequence ID" value="VDO92068.1"/>
    <property type="molecule type" value="Genomic_DNA"/>
</dbReference>
<evidence type="ECO:0000313" key="3">
    <source>
        <dbReference type="WBParaSite" id="SBAD_0000079901-mRNA-1"/>
    </source>
</evidence>
<dbReference type="GO" id="GO:0071949">
    <property type="term" value="F:FAD binding"/>
    <property type="evidence" value="ECO:0007669"/>
    <property type="project" value="TreeGrafter"/>
</dbReference>
<evidence type="ECO:0000313" key="2">
    <source>
        <dbReference type="Proteomes" id="UP000270296"/>
    </source>
</evidence>
<dbReference type="PANTHER" id="PTHR10632:SF2">
    <property type="entry name" value="SULFIDE:QUINONE OXIDOREDUCTASE, MITOCHONDRIAL"/>
    <property type="match status" value="1"/>
</dbReference>
<dbReference type="InterPro" id="IPR036188">
    <property type="entry name" value="FAD/NAD-bd_sf"/>
</dbReference>
<dbReference type="InterPro" id="IPR015904">
    <property type="entry name" value="Sulphide_quinone_reductase"/>
</dbReference>
<accession>A0A183IAY2</accession>
<sequence length="330" mass="37324">MNPAATGHRLWALAIRSVFTSSSLARRHYQLLIAGGGSGGVGIAAKFGPKLGKGKVAVVEPHNKHFYQPYWTLVGGGLKKFKDSWKPTSSVINKNCEWIPERIKKFYPDQNLVVTSSGNEIKGLPEAFKTPGLCSNYHPVYVKKTFKCIQQLKSGNVIFTFPNTAIKCPGAPQKIMYMAEHYFRKYDMLHVAPPCSPPKSMEDCKELVDSTGYLDVDKFTLQHVRYPNVFGIGDCLNTPNSKTMASISKQLKVVRKNLISVMNNETPTAKYDGYSSCPIITDYGKGILAEFIYDCIPKETMPIDQRREMWLSYFLKREGMARIYWYLYVR</sequence>
<dbReference type="Proteomes" id="UP000270296">
    <property type="component" value="Unassembled WGS sequence"/>
</dbReference>
<reference evidence="3" key="1">
    <citation type="submission" date="2016-06" db="UniProtKB">
        <authorList>
            <consortium name="WormBaseParasite"/>
        </authorList>
    </citation>
    <scope>IDENTIFICATION</scope>
</reference>
<dbReference type="GO" id="GO:0070221">
    <property type="term" value="P:sulfide oxidation, using sulfide:quinone oxidoreductase"/>
    <property type="evidence" value="ECO:0007669"/>
    <property type="project" value="TreeGrafter"/>
</dbReference>
<dbReference type="GO" id="GO:0070224">
    <property type="term" value="F:sulfide:quinone oxidoreductase activity"/>
    <property type="evidence" value="ECO:0007669"/>
    <property type="project" value="TreeGrafter"/>
</dbReference>
<dbReference type="WBParaSite" id="SBAD_0000079901-mRNA-1">
    <property type="protein sequence ID" value="SBAD_0000079901-mRNA-1"/>
    <property type="gene ID" value="SBAD_0000079901"/>
</dbReference>
<dbReference type="SUPFAM" id="SSF51905">
    <property type="entry name" value="FAD/NAD(P)-binding domain"/>
    <property type="match status" value="2"/>
</dbReference>
<name>A0A183IAY2_9BILA</name>
<dbReference type="AlphaFoldDB" id="A0A183IAY2"/>
<dbReference type="PANTHER" id="PTHR10632">
    <property type="entry name" value="SULFIDE:QUINONE OXIDOREDUCTASE"/>
    <property type="match status" value="1"/>
</dbReference>
<dbReference type="GO" id="GO:0005739">
    <property type="term" value="C:mitochondrion"/>
    <property type="evidence" value="ECO:0007669"/>
    <property type="project" value="TreeGrafter"/>
</dbReference>